<dbReference type="PROSITE" id="PS50812">
    <property type="entry name" value="PWWP"/>
    <property type="match status" value="1"/>
</dbReference>
<keyword evidence="6" id="KW-1185">Reference proteome</keyword>
<evidence type="ECO:0000259" key="5">
    <source>
        <dbReference type="PROSITE" id="PS50812"/>
    </source>
</evidence>
<dbReference type="InterPro" id="IPR021567">
    <property type="entry name" value="LEDGF_IBD"/>
</dbReference>
<dbReference type="GO" id="GO:0005634">
    <property type="term" value="C:nucleus"/>
    <property type="evidence" value="ECO:0007669"/>
    <property type="project" value="UniProtKB-SubCell"/>
</dbReference>
<dbReference type="Gene3D" id="1.20.930.10">
    <property type="entry name" value="Conserved domain common to transcription factors TFIIS, elongin A, CRSP70"/>
    <property type="match status" value="1"/>
</dbReference>
<dbReference type="Pfam" id="PF00855">
    <property type="entry name" value="PWWP"/>
    <property type="match status" value="1"/>
</dbReference>
<keyword evidence="3" id="KW-0175">Coiled coil</keyword>
<protein>
    <submittedName>
        <fullName evidence="7">Hepatoma-derived growth factor-related protein 2-like</fullName>
    </submittedName>
</protein>
<dbReference type="InterPro" id="IPR035441">
    <property type="entry name" value="TFIIS/LEDGF_dom_sf"/>
</dbReference>
<dbReference type="SUPFAM" id="SSF140576">
    <property type="entry name" value="HIV integrase-binding domain"/>
    <property type="match status" value="1"/>
</dbReference>
<evidence type="ECO:0000256" key="1">
    <source>
        <dbReference type="ARBA" id="ARBA00004123"/>
    </source>
</evidence>
<dbReference type="KEGG" id="dpo:117184102"/>
<comment type="similarity">
    <text evidence="2">Belongs to the HDGF family.</text>
</comment>
<dbReference type="Pfam" id="PF11467">
    <property type="entry name" value="LEDGF"/>
    <property type="match status" value="1"/>
</dbReference>
<evidence type="ECO:0000313" key="6">
    <source>
        <dbReference type="Proteomes" id="UP000001819"/>
    </source>
</evidence>
<dbReference type="InterPro" id="IPR000313">
    <property type="entry name" value="PWWP_dom"/>
</dbReference>
<dbReference type="SMART" id="SM00293">
    <property type="entry name" value="PWWP"/>
    <property type="match status" value="1"/>
</dbReference>
<comment type="subcellular location">
    <subcellularLocation>
        <location evidence="1">Nucleus</location>
    </subcellularLocation>
</comment>
<evidence type="ECO:0000256" key="3">
    <source>
        <dbReference type="ARBA" id="ARBA00023054"/>
    </source>
</evidence>
<dbReference type="InterPro" id="IPR036218">
    <property type="entry name" value="HIVI-bd_sf"/>
</dbReference>
<gene>
    <name evidence="7" type="primary">LOC117184102</name>
</gene>
<dbReference type="SUPFAM" id="SSF63748">
    <property type="entry name" value="Tudor/PWWP/MBT"/>
    <property type="match status" value="1"/>
</dbReference>
<keyword evidence="4" id="KW-0539">Nucleus</keyword>
<dbReference type="Proteomes" id="UP000001819">
    <property type="component" value="Chromosome 4"/>
</dbReference>
<dbReference type="AlphaFoldDB" id="A0A6I8W083"/>
<evidence type="ECO:0000256" key="4">
    <source>
        <dbReference type="ARBA" id="ARBA00023242"/>
    </source>
</evidence>
<accession>A0A6I8W083</accession>
<dbReference type="Gene3D" id="2.30.30.140">
    <property type="match status" value="1"/>
</dbReference>
<dbReference type="CDD" id="cd05834">
    <property type="entry name" value="PWWP_HRP"/>
    <property type="match status" value="1"/>
</dbReference>
<organism evidence="6 7">
    <name type="scientific">Drosophila pseudoobscura pseudoobscura</name>
    <name type="common">Fruit fly</name>
    <dbReference type="NCBI Taxonomy" id="46245"/>
    <lineage>
        <taxon>Eukaryota</taxon>
        <taxon>Metazoa</taxon>
        <taxon>Ecdysozoa</taxon>
        <taxon>Arthropoda</taxon>
        <taxon>Hexapoda</taxon>
        <taxon>Insecta</taxon>
        <taxon>Pterygota</taxon>
        <taxon>Neoptera</taxon>
        <taxon>Endopterygota</taxon>
        <taxon>Diptera</taxon>
        <taxon>Brachycera</taxon>
        <taxon>Muscomorpha</taxon>
        <taxon>Ephydroidea</taxon>
        <taxon>Drosophilidae</taxon>
        <taxon>Drosophila</taxon>
        <taxon>Sophophora</taxon>
    </lineage>
</organism>
<sequence>MANENTCKSFNIGDLVFAKVKGYIPWPAVVSNEVNSKKQYTVLFYGTRETGYRQIQDLLPYAENKEKYSTKEYMKRAGFRKAMIEINKVAEEKANGPKHVDEETEQQLKTTAAVTSFQEPSRPANNEENNMVLVYLPYGKVFGININHNKPESFENAAAEQSWINESRKEAKVQKEQMLSGQLDPKSLPGRIIVEPSPNETGRKEERKLMKDILKLENALTIERDFFDLCAKIRQCLPLRQAHVTKCLKNLGRLKKLELTKVMLLRHPESVDTLRKLQGYVGNLKKWKMPRSDKIKFEAQAKIIRQEATIIYARFPKLFDSAETKDFWQEYCKEVKIFKETTKKVNSSIRVALDERMYNNLIKAGQENTPAPAETQ</sequence>
<dbReference type="PANTHER" id="PTHR12550:SF70">
    <property type="entry name" value="JIL-1 ANCHORING AND STABILIZING PROTEIN, ISOFORM A"/>
    <property type="match status" value="1"/>
</dbReference>
<dbReference type="PANTHER" id="PTHR12550">
    <property type="entry name" value="HEPATOMA-DERIVED GROWTH FACTOR-RELATED"/>
    <property type="match status" value="1"/>
</dbReference>
<name>A0A6I8W083_DROPS</name>
<evidence type="ECO:0000256" key="2">
    <source>
        <dbReference type="ARBA" id="ARBA00005309"/>
    </source>
</evidence>
<proteinExistence type="inferred from homology"/>
<dbReference type="InParanoid" id="A0A6I8W083"/>
<reference evidence="7" key="1">
    <citation type="submission" date="2025-08" db="UniProtKB">
        <authorList>
            <consortium name="RefSeq"/>
        </authorList>
    </citation>
    <scope>IDENTIFICATION</scope>
    <source>
        <strain evidence="7">MV-25-SWS-2005</strain>
        <tissue evidence="7">Whole body</tissue>
    </source>
</reference>
<feature type="domain" description="PWWP" evidence="5">
    <location>
        <begin position="12"/>
        <end position="64"/>
    </location>
</feature>
<dbReference type="RefSeq" id="XP_033236174.1">
    <property type="nucleotide sequence ID" value="XM_033380283.1"/>
</dbReference>
<evidence type="ECO:0000313" key="7">
    <source>
        <dbReference type="RefSeq" id="XP_033236174.1"/>
    </source>
</evidence>